<accession>A0A173LG18</accession>
<feature type="compositionally biased region" description="Polar residues" evidence="1">
    <location>
        <begin position="27"/>
        <end position="37"/>
    </location>
</feature>
<feature type="transmembrane region" description="Helical" evidence="2">
    <location>
        <begin position="143"/>
        <end position="169"/>
    </location>
</feature>
<evidence type="ECO:0000256" key="1">
    <source>
        <dbReference type="SAM" id="MobiDB-lite"/>
    </source>
</evidence>
<feature type="domain" description="DUF3566" evidence="3">
    <location>
        <begin position="74"/>
        <end position="186"/>
    </location>
</feature>
<feature type="transmembrane region" description="Helical" evidence="2">
    <location>
        <begin position="88"/>
        <end position="113"/>
    </location>
</feature>
<dbReference type="RefSeq" id="WP_067474393.1">
    <property type="nucleotide sequence ID" value="NZ_CP015961.1"/>
</dbReference>
<dbReference type="Pfam" id="PF12089">
    <property type="entry name" value="DUF3566"/>
    <property type="match status" value="1"/>
</dbReference>
<dbReference type="OrthoDB" id="3240216at2"/>
<dbReference type="InterPro" id="IPR021949">
    <property type="entry name" value="DUF3566_TM"/>
</dbReference>
<dbReference type="AlphaFoldDB" id="A0A173LG18"/>
<name>A0A173LG18_9ACTN</name>
<dbReference type="Proteomes" id="UP000186104">
    <property type="component" value="Chromosome"/>
</dbReference>
<evidence type="ECO:0000313" key="5">
    <source>
        <dbReference type="Proteomes" id="UP000186104"/>
    </source>
</evidence>
<dbReference type="EMBL" id="CP015961">
    <property type="protein sequence ID" value="ANI90823.1"/>
    <property type="molecule type" value="Genomic_DNA"/>
</dbReference>
<dbReference type="STRING" id="499555.BJL86_0009"/>
<sequence length="189" mass="19126">MTETPKNPSGGPNPGNAPSAGAQAPSTGATARTRSFNGSEGGPGGVSSAPAAGAAGTPGPVVAQSQRVRRGPMQSTVILRRIDPWSAFTTILALMFALFIVWMVAVGVLYLLLSGMGVWDRLGGALSDVVGDGSASVVGVGNIMLYAAGAGLLNVVLWSIMTTIGVFIYNLAASMTSGGIQVTFADRDR</sequence>
<keyword evidence="2" id="KW-1133">Transmembrane helix</keyword>
<evidence type="ECO:0000256" key="2">
    <source>
        <dbReference type="SAM" id="Phobius"/>
    </source>
</evidence>
<protein>
    <recommendedName>
        <fullName evidence="3">DUF3566 domain-containing protein</fullName>
    </recommendedName>
</protein>
<feature type="region of interest" description="Disordered" evidence="1">
    <location>
        <begin position="1"/>
        <end position="68"/>
    </location>
</feature>
<keyword evidence="2" id="KW-0472">Membrane</keyword>
<feature type="compositionally biased region" description="Low complexity" evidence="1">
    <location>
        <begin position="46"/>
        <end position="63"/>
    </location>
</feature>
<dbReference type="KEGG" id="dtm:BJL86_0009"/>
<gene>
    <name evidence="4" type="ORF">BJL86_0009</name>
</gene>
<organism evidence="4 5">
    <name type="scientific">Dietzia timorensis</name>
    <dbReference type="NCBI Taxonomy" id="499555"/>
    <lineage>
        <taxon>Bacteria</taxon>
        <taxon>Bacillati</taxon>
        <taxon>Actinomycetota</taxon>
        <taxon>Actinomycetes</taxon>
        <taxon>Mycobacteriales</taxon>
        <taxon>Dietziaceae</taxon>
        <taxon>Dietzia</taxon>
    </lineage>
</organism>
<proteinExistence type="predicted"/>
<evidence type="ECO:0000259" key="3">
    <source>
        <dbReference type="Pfam" id="PF12089"/>
    </source>
</evidence>
<keyword evidence="5" id="KW-1185">Reference proteome</keyword>
<evidence type="ECO:0000313" key="4">
    <source>
        <dbReference type="EMBL" id="ANI90823.1"/>
    </source>
</evidence>
<feature type="compositionally biased region" description="Low complexity" evidence="1">
    <location>
        <begin position="7"/>
        <end position="26"/>
    </location>
</feature>
<reference evidence="4 5" key="1">
    <citation type="submission" date="2016-06" db="EMBL/GenBank/DDBJ databases">
        <title>Complete genome sequence of a saline-alkali tolerant type strain Dietzia timorensis ID05-A0528T.</title>
        <authorList>
            <person name="Wu X."/>
        </authorList>
    </citation>
    <scope>NUCLEOTIDE SEQUENCE [LARGE SCALE GENOMIC DNA]</scope>
    <source>
        <strain evidence="4 5">ID05-A0528</strain>
    </source>
</reference>
<keyword evidence="2" id="KW-0812">Transmembrane</keyword>